<reference evidence="5 6" key="1">
    <citation type="submission" date="2019-02" db="EMBL/GenBank/DDBJ databases">
        <title>Deep-cultivation of Planctomycetes and their phenomic and genomic characterization uncovers novel biology.</title>
        <authorList>
            <person name="Wiegand S."/>
            <person name="Jogler M."/>
            <person name="Boedeker C."/>
            <person name="Pinto D."/>
            <person name="Vollmers J."/>
            <person name="Rivas-Marin E."/>
            <person name="Kohn T."/>
            <person name="Peeters S.H."/>
            <person name="Heuer A."/>
            <person name="Rast P."/>
            <person name="Oberbeckmann S."/>
            <person name="Bunk B."/>
            <person name="Jeske O."/>
            <person name="Meyerdierks A."/>
            <person name="Storesund J.E."/>
            <person name="Kallscheuer N."/>
            <person name="Luecker S."/>
            <person name="Lage O.M."/>
            <person name="Pohl T."/>
            <person name="Merkel B.J."/>
            <person name="Hornburger P."/>
            <person name="Mueller R.-W."/>
            <person name="Bruemmer F."/>
            <person name="Labrenz M."/>
            <person name="Spormann A.M."/>
            <person name="Op den Camp H."/>
            <person name="Overmann J."/>
            <person name="Amann R."/>
            <person name="Jetten M.S.M."/>
            <person name="Mascher T."/>
            <person name="Medema M.H."/>
            <person name="Devos D.P."/>
            <person name="Kaster A.-K."/>
            <person name="Ovreas L."/>
            <person name="Rohde M."/>
            <person name="Galperin M.Y."/>
            <person name="Jogler C."/>
        </authorList>
    </citation>
    <scope>NUCLEOTIDE SEQUENCE [LARGE SCALE GENOMIC DNA]</scope>
    <source>
        <strain evidence="5 6">Pan216</strain>
    </source>
</reference>
<evidence type="ECO:0000313" key="5">
    <source>
        <dbReference type="EMBL" id="QDU64627.1"/>
    </source>
</evidence>
<feature type="chain" id="PRO_5022190842" evidence="2">
    <location>
        <begin position="21"/>
        <end position="893"/>
    </location>
</feature>
<feature type="signal peptide" evidence="2">
    <location>
        <begin position="1"/>
        <end position="20"/>
    </location>
</feature>
<dbReference type="InterPro" id="IPR050361">
    <property type="entry name" value="MPP/UQCRC_Complex"/>
</dbReference>
<feature type="domain" description="Peptidase M16 C-terminal" evidence="4">
    <location>
        <begin position="213"/>
        <end position="391"/>
    </location>
</feature>
<dbReference type="GO" id="GO:0046872">
    <property type="term" value="F:metal ion binding"/>
    <property type="evidence" value="ECO:0007669"/>
    <property type="project" value="InterPro"/>
</dbReference>
<comment type="similarity">
    <text evidence="1">Belongs to the peptidase M16 family.</text>
</comment>
<feature type="domain" description="Peptidase M16 C-terminal" evidence="4">
    <location>
        <begin position="640"/>
        <end position="819"/>
    </location>
</feature>
<dbReference type="RefSeq" id="WP_145262961.1">
    <property type="nucleotide sequence ID" value="NZ_CP036279.1"/>
</dbReference>
<evidence type="ECO:0000259" key="3">
    <source>
        <dbReference type="Pfam" id="PF00675"/>
    </source>
</evidence>
<dbReference type="Pfam" id="PF00675">
    <property type="entry name" value="Peptidase_M16"/>
    <property type="match status" value="2"/>
</dbReference>
<name>A0A518BCE6_9BACT</name>
<dbReference type="InterPro" id="IPR011765">
    <property type="entry name" value="Pept_M16_N"/>
</dbReference>
<evidence type="ECO:0000259" key="4">
    <source>
        <dbReference type="Pfam" id="PF05193"/>
    </source>
</evidence>
<dbReference type="EMBL" id="CP036279">
    <property type="protein sequence ID" value="QDU64627.1"/>
    <property type="molecule type" value="Genomic_DNA"/>
</dbReference>
<dbReference type="Proteomes" id="UP000317093">
    <property type="component" value="Chromosome"/>
</dbReference>
<organism evidence="5 6">
    <name type="scientific">Kolteria novifilia</name>
    <dbReference type="NCBI Taxonomy" id="2527975"/>
    <lineage>
        <taxon>Bacteria</taxon>
        <taxon>Pseudomonadati</taxon>
        <taxon>Planctomycetota</taxon>
        <taxon>Planctomycetia</taxon>
        <taxon>Kolteriales</taxon>
        <taxon>Kolteriaceae</taxon>
        <taxon>Kolteria</taxon>
    </lineage>
</organism>
<evidence type="ECO:0000256" key="1">
    <source>
        <dbReference type="ARBA" id="ARBA00007261"/>
    </source>
</evidence>
<dbReference type="PANTHER" id="PTHR11851:SF49">
    <property type="entry name" value="MITOCHONDRIAL-PROCESSING PEPTIDASE SUBUNIT ALPHA"/>
    <property type="match status" value="1"/>
</dbReference>
<dbReference type="SUPFAM" id="SSF63411">
    <property type="entry name" value="LuxS/MPP-like metallohydrolase"/>
    <property type="match status" value="4"/>
</dbReference>
<keyword evidence="2" id="KW-0732">Signal</keyword>
<keyword evidence="6" id="KW-1185">Reference proteome</keyword>
<dbReference type="InterPro" id="IPR007863">
    <property type="entry name" value="Peptidase_M16_C"/>
</dbReference>
<gene>
    <name evidence="5" type="ORF">Pan216_55180</name>
</gene>
<protein>
    <submittedName>
        <fullName evidence="5">Peptidase M16 inactive domain protein</fullName>
    </submittedName>
</protein>
<proteinExistence type="inferred from homology"/>
<dbReference type="OrthoDB" id="9811314at2"/>
<feature type="domain" description="Peptidase M16 N-terminal" evidence="3">
    <location>
        <begin position="58"/>
        <end position="192"/>
    </location>
</feature>
<dbReference type="AlphaFoldDB" id="A0A518BCE6"/>
<evidence type="ECO:0000313" key="6">
    <source>
        <dbReference type="Proteomes" id="UP000317093"/>
    </source>
</evidence>
<dbReference type="Gene3D" id="3.30.830.10">
    <property type="entry name" value="Metalloenzyme, LuxS/M16 peptidase-like"/>
    <property type="match status" value="4"/>
</dbReference>
<dbReference type="InterPro" id="IPR011249">
    <property type="entry name" value="Metalloenz_LuxS/M16"/>
</dbReference>
<dbReference type="Pfam" id="PF05193">
    <property type="entry name" value="Peptidase_M16_C"/>
    <property type="match status" value="2"/>
</dbReference>
<sequence length="893" mass="98200" precursor="true">MTRLAAFCFGLLFVASSAFAQEKAPPVEHRAATTVSYSSKEDLGKGITLAKMTNGLTVIVQENHAAPLATARAYVKNTGGAFEGRFLGAGISHLVEHLVAGGSTTKRSEDEIQAIVDSLGGRTNAFTSNNLTAYFIDSPGDKVDSAIELVADMMQYAAFNEEEYRREMEVVQRELEMGESERSRVGYQRMKELVYTVSPMRVPIIGYLSVLQKITRDDVVAFYRSRYVPQNIVFVVVGDVDTKAVLASVLENFKEFRRSRGEGPVLPEEPLQISPRSVAVQMEGDVVDLSLAFPTVPLQDPDLYALDVASFILARGDSSRLAKRLKIDKPLATSVSSSSYTPDFVRGWFDVSATFTPENMDEIQGILLEELDRLISTPVEQEELAKAKRQMAAAFVFGNQTVQDQANSLGRNYLSTGDPTFDEEYLAGIEGVTAEQVQAVAKKYISVDRMNTVMIEPIGSSLGTELANEESPNETPVVAKTLPNGLTVLVKRNGTAPLVTMQAFVKGGVIADTAKTSGLASLTASTMEKGTEKFTGEQIANYFDSIGGQFSVNSQRNSSYLQCTVLKEDFAESFDYLFEVYAKPTFPKEQFEKVKALQLAQIAARGSNPQAEIMDFFATKVPDALPYSRTVMGTKETVASLTDDDCRKLHATYFVPNNTVLAIFGDIDPEKTMSLVESTFGSLQKSESFSWPKFPEQAPKLDANKIAHLTNQKKNTALVLVAYPTSSIYDEKDRASIEMLQSVLTGGLGARLYGELRGEGLVYYVFGFQLTGFAPGYFVFLAQTRPETADEVIERIQASLKKIEKEGIPQKEFDEVRDKMITSHSMKNQTATSQAFQAAIDELYGLGYDFDRSYPERLKKATPEDVVDVVKKYFQHAIILTASPTKAASPKAN</sequence>
<dbReference type="KEGG" id="knv:Pan216_55180"/>
<evidence type="ECO:0000256" key="2">
    <source>
        <dbReference type="SAM" id="SignalP"/>
    </source>
</evidence>
<dbReference type="PANTHER" id="PTHR11851">
    <property type="entry name" value="METALLOPROTEASE"/>
    <property type="match status" value="1"/>
</dbReference>
<feature type="domain" description="Peptidase M16 N-terminal" evidence="3">
    <location>
        <begin position="488"/>
        <end position="634"/>
    </location>
</feature>
<accession>A0A518BCE6</accession>